<feature type="compositionally biased region" description="Pro residues" evidence="1">
    <location>
        <begin position="79"/>
        <end position="92"/>
    </location>
</feature>
<sequence>MEGPLTPPVGSRPLPPPPLQEGGAAAVPEPGARQHPGHETAAQRYSARLLQAGFESESAGRRRRGRSPGRGGRRGRCPGPAPPLPQPPPPANPARGGSVSAARRQQQQQQQQQQ</sequence>
<protein>
    <submittedName>
        <fullName evidence="2">Uncharacterized protein</fullName>
    </submittedName>
</protein>
<gene>
    <name evidence="2" type="ORF">J0S82_004353</name>
</gene>
<reference evidence="2" key="1">
    <citation type="journal article" date="2021" name="Evol. Appl.">
        <title>The genome of the Pyrenean desman and the effects of bottlenecks and inbreeding on the genomic landscape of an endangered species.</title>
        <authorList>
            <person name="Escoda L."/>
            <person name="Castresana J."/>
        </authorList>
    </citation>
    <scope>NUCLEOTIDE SEQUENCE</scope>
    <source>
        <strain evidence="2">IBE-C5619</strain>
    </source>
</reference>
<organism evidence="2 3">
    <name type="scientific">Galemys pyrenaicus</name>
    <name type="common">Iberian desman</name>
    <name type="synonym">Pyrenean desman</name>
    <dbReference type="NCBI Taxonomy" id="202257"/>
    <lineage>
        <taxon>Eukaryota</taxon>
        <taxon>Metazoa</taxon>
        <taxon>Chordata</taxon>
        <taxon>Craniata</taxon>
        <taxon>Vertebrata</taxon>
        <taxon>Euteleostomi</taxon>
        <taxon>Mammalia</taxon>
        <taxon>Eutheria</taxon>
        <taxon>Laurasiatheria</taxon>
        <taxon>Eulipotyphla</taxon>
        <taxon>Talpidae</taxon>
        <taxon>Galemys</taxon>
    </lineage>
</organism>
<accession>A0A8J6AV89</accession>
<comment type="caution">
    <text evidence="2">The sequence shown here is derived from an EMBL/GenBank/DDBJ whole genome shotgun (WGS) entry which is preliminary data.</text>
</comment>
<name>A0A8J6AV89_GALPY</name>
<evidence type="ECO:0000313" key="2">
    <source>
        <dbReference type="EMBL" id="KAG8524552.1"/>
    </source>
</evidence>
<feature type="compositionally biased region" description="Low complexity" evidence="1">
    <location>
        <begin position="21"/>
        <end position="31"/>
    </location>
</feature>
<evidence type="ECO:0000313" key="3">
    <source>
        <dbReference type="Proteomes" id="UP000700334"/>
    </source>
</evidence>
<dbReference type="AlphaFoldDB" id="A0A8J6AV89"/>
<evidence type="ECO:0000256" key="1">
    <source>
        <dbReference type="SAM" id="MobiDB-lite"/>
    </source>
</evidence>
<feature type="compositionally biased region" description="Low complexity" evidence="1">
    <location>
        <begin position="105"/>
        <end position="114"/>
    </location>
</feature>
<dbReference type="EMBL" id="JAGFMF010011386">
    <property type="protein sequence ID" value="KAG8524552.1"/>
    <property type="molecule type" value="Genomic_DNA"/>
</dbReference>
<dbReference type="Proteomes" id="UP000700334">
    <property type="component" value="Unassembled WGS sequence"/>
</dbReference>
<proteinExistence type="predicted"/>
<feature type="region of interest" description="Disordered" evidence="1">
    <location>
        <begin position="1"/>
        <end position="114"/>
    </location>
</feature>
<keyword evidence="3" id="KW-1185">Reference proteome</keyword>
<feature type="compositionally biased region" description="Basic residues" evidence="1">
    <location>
        <begin position="61"/>
        <end position="76"/>
    </location>
</feature>